<proteinExistence type="inferred from homology"/>
<dbReference type="Gene3D" id="3.40.190.10">
    <property type="entry name" value="Periplasmic binding protein-like II"/>
    <property type="match status" value="1"/>
</dbReference>
<dbReference type="RefSeq" id="WP_120468278.1">
    <property type="nucleotide sequence ID" value="NZ_RAYQ01000005.1"/>
</dbReference>
<feature type="signal peptide" evidence="5">
    <location>
        <begin position="1"/>
        <end position="23"/>
    </location>
</feature>
<feature type="region of interest" description="Disordered" evidence="4">
    <location>
        <begin position="30"/>
        <end position="55"/>
    </location>
</feature>
<name>A0A3A9AMB3_9FIRM</name>
<protein>
    <submittedName>
        <fullName evidence="6">ABC transporter substrate-binding protein</fullName>
    </submittedName>
</protein>
<dbReference type="Pfam" id="PF13416">
    <property type="entry name" value="SBP_bac_8"/>
    <property type="match status" value="1"/>
</dbReference>
<keyword evidence="2" id="KW-0813">Transport</keyword>
<evidence type="ECO:0000256" key="3">
    <source>
        <dbReference type="ARBA" id="ARBA00022729"/>
    </source>
</evidence>
<dbReference type="PANTHER" id="PTHR30061:SF50">
    <property type="entry name" value="MALTOSE_MALTODEXTRIN-BINDING PERIPLASMIC PROTEIN"/>
    <property type="match status" value="1"/>
</dbReference>
<keyword evidence="7" id="KW-1185">Reference proteome</keyword>
<dbReference type="OrthoDB" id="9768630at2"/>
<comment type="similarity">
    <text evidence="1">Belongs to the bacterial solute-binding protein 1 family.</text>
</comment>
<dbReference type="CDD" id="cd14748">
    <property type="entry name" value="PBP2_UgpB"/>
    <property type="match status" value="1"/>
</dbReference>
<dbReference type="SUPFAM" id="SSF53850">
    <property type="entry name" value="Periplasmic binding protein-like II"/>
    <property type="match status" value="1"/>
</dbReference>
<comment type="caution">
    <text evidence="6">The sequence shown here is derived from an EMBL/GenBank/DDBJ whole genome shotgun (WGS) entry which is preliminary data.</text>
</comment>
<evidence type="ECO:0000256" key="5">
    <source>
        <dbReference type="SAM" id="SignalP"/>
    </source>
</evidence>
<dbReference type="GO" id="GO:0055052">
    <property type="term" value="C:ATP-binding cassette (ABC) transporter complex, substrate-binding subunit-containing"/>
    <property type="evidence" value="ECO:0007669"/>
    <property type="project" value="TreeGrafter"/>
</dbReference>
<dbReference type="GO" id="GO:1901982">
    <property type="term" value="F:maltose binding"/>
    <property type="evidence" value="ECO:0007669"/>
    <property type="project" value="TreeGrafter"/>
</dbReference>
<evidence type="ECO:0000313" key="7">
    <source>
        <dbReference type="Proteomes" id="UP000280696"/>
    </source>
</evidence>
<dbReference type="GO" id="GO:0042956">
    <property type="term" value="P:maltodextrin transmembrane transport"/>
    <property type="evidence" value="ECO:0007669"/>
    <property type="project" value="TreeGrafter"/>
</dbReference>
<accession>A0A3A9AMB3</accession>
<dbReference type="PANTHER" id="PTHR30061">
    <property type="entry name" value="MALTOSE-BINDING PERIPLASMIC PROTEIN"/>
    <property type="match status" value="1"/>
</dbReference>
<dbReference type="EMBL" id="RAYQ01000005">
    <property type="protein sequence ID" value="RKI92468.1"/>
    <property type="molecule type" value="Genomic_DNA"/>
</dbReference>
<evidence type="ECO:0000256" key="4">
    <source>
        <dbReference type="SAM" id="MobiDB-lite"/>
    </source>
</evidence>
<organism evidence="6 7">
    <name type="scientific">Parablautia intestinalis</name>
    <dbReference type="NCBI Taxonomy" id="2320100"/>
    <lineage>
        <taxon>Bacteria</taxon>
        <taxon>Bacillati</taxon>
        <taxon>Bacillota</taxon>
        <taxon>Clostridia</taxon>
        <taxon>Lachnospirales</taxon>
        <taxon>Lachnospiraceae</taxon>
        <taxon>Parablautia</taxon>
    </lineage>
</organism>
<sequence length="434" mass="47876">MKQKSRKMLGVWAATAFIVTSLAGCGAMKTEPAEQGGGNTPENISEADTAGEISMWGDYTGPDGELMTEMVEKYNALDNQINLDFSIVPETQMQEKIPISIKTGTAPTMAIMMNTSMTAFLDAGQLRPVDDFFEATGRSKDEFVDGVLDAFMIDGHLYGLPQDMCTSRAMYWNKDLFEKAGLDPEKPPKTWEEVFEYAHKLEDKENGIYGLALPAVDIGSVTCFLRSYGGELFDFEANEITIDREENKKALTLMQQEIFAPELTPKQVQDTQAGTLAGQYAIFFSGPWMPSGLEENGINFGVAEMPKGSVTNGKTIEGGLYLIFDGTPEEEVRAAYDYISYTYEDENRVAWSTGTGFPPFIKSVLEDEDVAGNEVLTVFSNMEGGKILYPFLSYTGELENSVLKPMMERIENGDDVETVLKEAQAQAEQIASTD</sequence>
<dbReference type="GO" id="GO:0015768">
    <property type="term" value="P:maltose transport"/>
    <property type="evidence" value="ECO:0007669"/>
    <property type="project" value="TreeGrafter"/>
</dbReference>
<evidence type="ECO:0000256" key="1">
    <source>
        <dbReference type="ARBA" id="ARBA00008520"/>
    </source>
</evidence>
<gene>
    <name evidence="6" type="ORF">D7V94_07320</name>
</gene>
<reference evidence="6 7" key="1">
    <citation type="submission" date="2018-09" db="EMBL/GenBank/DDBJ databases">
        <title>Murine metabolic-syndrome-specific gut microbial biobank.</title>
        <authorList>
            <person name="Liu C."/>
        </authorList>
    </citation>
    <scope>NUCLEOTIDE SEQUENCE [LARGE SCALE GENOMIC DNA]</scope>
    <source>
        <strain evidence="6 7">0.1xD8-82</strain>
    </source>
</reference>
<dbReference type="Proteomes" id="UP000280696">
    <property type="component" value="Unassembled WGS sequence"/>
</dbReference>
<dbReference type="PROSITE" id="PS51257">
    <property type="entry name" value="PROKAR_LIPOPROTEIN"/>
    <property type="match status" value="1"/>
</dbReference>
<dbReference type="InterPro" id="IPR006059">
    <property type="entry name" value="SBP"/>
</dbReference>
<feature type="chain" id="PRO_5017285471" evidence="5">
    <location>
        <begin position="24"/>
        <end position="434"/>
    </location>
</feature>
<keyword evidence="3 5" id="KW-0732">Signal</keyword>
<dbReference type="AlphaFoldDB" id="A0A3A9AMB3"/>
<evidence type="ECO:0000256" key="2">
    <source>
        <dbReference type="ARBA" id="ARBA00022448"/>
    </source>
</evidence>
<evidence type="ECO:0000313" key="6">
    <source>
        <dbReference type="EMBL" id="RKI92468.1"/>
    </source>
</evidence>